<dbReference type="InterPro" id="IPR051465">
    <property type="entry name" value="Cell_Envelope_Struct_Comp"/>
</dbReference>
<evidence type="ECO:0000313" key="4">
    <source>
        <dbReference type="EMBL" id="PWW29382.1"/>
    </source>
</evidence>
<dbReference type="InterPro" id="IPR001119">
    <property type="entry name" value="SLH_dom"/>
</dbReference>
<feature type="signal peptide" evidence="2">
    <location>
        <begin position="1"/>
        <end position="27"/>
    </location>
</feature>
<sequence>MKKLKPSLMAFAVLGSLSLFSASDTYAADPISDKCQYIAQPGINPDFNTMNCLLTETALAYDVPPEIVKAIAEGESANWKHFDSNGDTIIANDKGIGVMQITNLANYDEDLLKTDVAYNIKAGVEILDQMFERSDLPKINSGERDVLEHWYFAIMAYNGIKPVNSPIVQATGDRNPNSYQEKVIRKIEELGLTKLTVLPFKTEDFDYDPNSTENIKFVTMQYQFDLPLTKTKHKFIAGQTVETTSAVNFRSEPTTNSALKGTLSNGERLTIQGPFEYDKVLTGKNHFVWYPATRSDGTKGYVASSYLDFRFKDVPADHYAAEEIYYLTDRNILHGVSDFSFGIKQPLTRWQAVLLLTRANNVSLENRPDPGFVDVPKTYKYYNAIAAAVDEGIFAGITETEFEPNSKLTRAQMATLLQRLYSFPETNAGNPFTDVKADAWYTDSIVRMYNAGITGGVTKTEFQPQTTVTREQFAVFLTRAVNPDFRLR</sequence>
<feature type="domain" description="SLH" evidence="3">
    <location>
        <begin position="432"/>
        <end position="488"/>
    </location>
</feature>
<comment type="caution">
    <text evidence="4">The sequence shown here is derived from an EMBL/GenBank/DDBJ whole genome shotgun (WGS) entry which is preliminary data.</text>
</comment>
<reference evidence="4 5" key="1">
    <citation type="submission" date="2018-05" db="EMBL/GenBank/DDBJ databases">
        <title>Freshwater and sediment microbial communities from various areas in North America, analyzing microbe dynamics in response to fracking.</title>
        <authorList>
            <person name="Lamendella R."/>
        </authorList>
    </citation>
    <scope>NUCLEOTIDE SEQUENCE [LARGE SCALE GENOMIC DNA]</scope>
    <source>
        <strain evidence="4 5">15_TX</strain>
    </source>
</reference>
<feature type="domain" description="SLH" evidence="3">
    <location>
        <begin position="307"/>
        <end position="367"/>
    </location>
</feature>
<dbReference type="InterPro" id="IPR023346">
    <property type="entry name" value="Lysozyme-like_dom_sf"/>
</dbReference>
<evidence type="ECO:0000313" key="5">
    <source>
        <dbReference type="Proteomes" id="UP000247150"/>
    </source>
</evidence>
<dbReference type="Proteomes" id="UP000247150">
    <property type="component" value="Unassembled WGS sequence"/>
</dbReference>
<dbReference type="Pfam" id="PF08239">
    <property type="entry name" value="SH3_3"/>
    <property type="match status" value="1"/>
</dbReference>
<dbReference type="PROSITE" id="PS51272">
    <property type="entry name" value="SLH"/>
    <property type="match status" value="3"/>
</dbReference>
<proteinExistence type="predicted"/>
<name>A0A2V3A104_9BACI</name>
<evidence type="ECO:0000256" key="2">
    <source>
        <dbReference type="SAM" id="SignalP"/>
    </source>
</evidence>
<dbReference type="OrthoDB" id="2690990at2"/>
<dbReference type="AlphaFoldDB" id="A0A2V3A104"/>
<dbReference type="SUPFAM" id="SSF53955">
    <property type="entry name" value="Lysozyme-like"/>
    <property type="match status" value="1"/>
</dbReference>
<keyword evidence="1 2" id="KW-0732">Signal</keyword>
<dbReference type="Gene3D" id="2.30.30.40">
    <property type="entry name" value="SH3 Domains"/>
    <property type="match status" value="1"/>
</dbReference>
<dbReference type="RefSeq" id="WP_110064458.1">
    <property type="nucleotide sequence ID" value="NZ_QGTW01000004.1"/>
</dbReference>
<evidence type="ECO:0000256" key="1">
    <source>
        <dbReference type="ARBA" id="ARBA00022729"/>
    </source>
</evidence>
<dbReference type="Pfam" id="PF01464">
    <property type="entry name" value="SLT"/>
    <property type="match status" value="1"/>
</dbReference>
<feature type="chain" id="PRO_5016123726" evidence="2">
    <location>
        <begin position="28"/>
        <end position="488"/>
    </location>
</feature>
<dbReference type="PANTHER" id="PTHR43308">
    <property type="entry name" value="OUTER MEMBRANE PROTEIN ALPHA-RELATED"/>
    <property type="match status" value="1"/>
</dbReference>
<organism evidence="4 5">
    <name type="scientific">Cytobacillus oceanisediminis</name>
    <dbReference type="NCBI Taxonomy" id="665099"/>
    <lineage>
        <taxon>Bacteria</taxon>
        <taxon>Bacillati</taxon>
        <taxon>Bacillota</taxon>
        <taxon>Bacilli</taxon>
        <taxon>Bacillales</taxon>
        <taxon>Bacillaceae</taxon>
        <taxon>Cytobacillus</taxon>
    </lineage>
</organism>
<dbReference type="Pfam" id="PF00395">
    <property type="entry name" value="SLH"/>
    <property type="match status" value="3"/>
</dbReference>
<dbReference type="EMBL" id="QGTW01000004">
    <property type="protein sequence ID" value="PWW29382.1"/>
    <property type="molecule type" value="Genomic_DNA"/>
</dbReference>
<accession>A0A2V3A104</accession>
<feature type="domain" description="SLH" evidence="3">
    <location>
        <begin position="368"/>
        <end position="431"/>
    </location>
</feature>
<dbReference type="InterPro" id="IPR003646">
    <property type="entry name" value="SH3-like_bac-type"/>
</dbReference>
<gene>
    <name evidence="4" type="ORF">DFO73_10411</name>
</gene>
<dbReference type="Gene3D" id="1.10.530.10">
    <property type="match status" value="1"/>
</dbReference>
<dbReference type="InterPro" id="IPR008258">
    <property type="entry name" value="Transglycosylase_SLT_dom_1"/>
</dbReference>
<evidence type="ECO:0000259" key="3">
    <source>
        <dbReference type="PROSITE" id="PS51272"/>
    </source>
</evidence>
<protein>
    <submittedName>
        <fullName evidence="4">Transglycosylase-like protein with SLT domain</fullName>
    </submittedName>
</protein>